<name>A0A3L8SK94_CHLGU</name>
<comment type="caution">
    <text evidence="1">The sequence shown here is derived from an EMBL/GenBank/DDBJ whole genome shotgun (WGS) entry which is preliminary data.</text>
</comment>
<gene>
    <name evidence="1" type="ORF">DV515_00006758</name>
</gene>
<organism evidence="1 2">
    <name type="scientific">Chloebia gouldiae</name>
    <name type="common">Gouldian finch</name>
    <name type="synonym">Erythrura gouldiae</name>
    <dbReference type="NCBI Taxonomy" id="44316"/>
    <lineage>
        <taxon>Eukaryota</taxon>
        <taxon>Metazoa</taxon>
        <taxon>Chordata</taxon>
        <taxon>Craniata</taxon>
        <taxon>Vertebrata</taxon>
        <taxon>Euteleostomi</taxon>
        <taxon>Archelosauria</taxon>
        <taxon>Archosauria</taxon>
        <taxon>Dinosauria</taxon>
        <taxon>Saurischia</taxon>
        <taxon>Theropoda</taxon>
        <taxon>Coelurosauria</taxon>
        <taxon>Aves</taxon>
        <taxon>Neognathae</taxon>
        <taxon>Neoaves</taxon>
        <taxon>Telluraves</taxon>
        <taxon>Australaves</taxon>
        <taxon>Passeriformes</taxon>
        <taxon>Passeroidea</taxon>
        <taxon>Passeridae</taxon>
        <taxon>Chloebia</taxon>
    </lineage>
</organism>
<evidence type="ECO:0000313" key="2">
    <source>
        <dbReference type="Proteomes" id="UP000276834"/>
    </source>
</evidence>
<reference evidence="1 2" key="1">
    <citation type="journal article" date="2018" name="Proc. R. Soc. B">
        <title>A non-coding region near Follistatin controls head colour polymorphism in the Gouldian finch.</title>
        <authorList>
            <person name="Toomey M.B."/>
            <person name="Marques C.I."/>
            <person name="Andrade P."/>
            <person name="Araujo P.M."/>
            <person name="Sabatino S."/>
            <person name="Gazda M.A."/>
            <person name="Afonso S."/>
            <person name="Lopes R.J."/>
            <person name="Corbo J.C."/>
            <person name="Carneiro M."/>
        </authorList>
    </citation>
    <scope>NUCLEOTIDE SEQUENCE [LARGE SCALE GENOMIC DNA]</scope>
    <source>
        <strain evidence="1">Red01</strain>
        <tissue evidence="1">Muscle</tissue>
    </source>
</reference>
<keyword evidence="2" id="KW-1185">Reference proteome</keyword>
<evidence type="ECO:0000313" key="1">
    <source>
        <dbReference type="EMBL" id="RLW03008.1"/>
    </source>
</evidence>
<protein>
    <submittedName>
        <fullName evidence="1">Uncharacterized protein</fullName>
    </submittedName>
</protein>
<accession>A0A3L8SK94</accession>
<dbReference type="EMBL" id="QUSF01000017">
    <property type="protein sequence ID" value="RLW03008.1"/>
    <property type="molecule type" value="Genomic_DNA"/>
</dbReference>
<sequence length="189" mass="21859">MAQTLDPSSLRTILSTDANCTLEICFPSNPLRMAALFLLVSRHLSTSICLAKTIRYLCHVNEAVSQQKYEEILFFKRIFCISISCFIQDLKGLYIQSLSAIPITLMLMEELTSWNLYRYCCRFPYYEMHFSQTGSERRLKHRALGMATLNEKVMKKERQENAKADKMEEVDHRASHLFLPVCLSAILFA</sequence>
<dbReference type="Proteomes" id="UP000276834">
    <property type="component" value="Unassembled WGS sequence"/>
</dbReference>
<proteinExistence type="predicted"/>
<dbReference type="AlphaFoldDB" id="A0A3L8SK94"/>